<name>A0ABU5WBD0_AERCA</name>
<organism evidence="2 3">
    <name type="scientific">Aeromonas caviae</name>
    <name type="common">Aeromonas punctata</name>
    <dbReference type="NCBI Taxonomy" id="648"/>
    <lineage>
        <taxon>Bacteria</taxon>
        <taxon>Pseudomonadati</taxon>
        <taxon>Pseudomonadota</taxon>
        <taxon>Gammaproteobacteria</taxon>
        <taxon>Aeromonadales</taxon>
        <taxon>Aeromonadaceae</taxon>
        <taxon>Aeromonas</taxon>
    </lineage>
</organism>
<dbReference type="RefSeq" id="WP_323580170.1">
    <property type="nucleotide sequence ID" value="NZ_JAYGOJ010000180.1"/>
</dbReference>
<dbReference type="Gene3D" id="3.30.470.30">
    <property type="entry name" value="DNA ligase/mRNA capping enzyme"/>
    <property type="match status" value="1"/>
</dbReference>
<evidence type="ECO:0000259" key="1">
    <source>
        <dbReference type="Pfam" id="PF09414"/>
    </source>
</evidence>
<proteinExistence type="predicted"/>
<dbReference type="Proteomes" id="UP001304847">
    <property type="component" value="Unassembled WGS sequence"/>
</dbReference>
<dbReference type="Pfam" id="PF09414">
    <property type="entry name" value="RNA_ligase"/>
    <property type="match status" value="1"/>
</dbReference>
<dbReference type="PANTHER" id="PTHR43883">
    <property type="entry name" value="SLR0207 PROTEIN"/>
    <property type="match status" value="1"/>
</dbReference>
<dbReference type="PANTHER" id="PTHR43883:SF1">
    <property type="entry name" value="GLUCONOKINASE"/>
    <property type="match status" value="1"/>
</dbReference>
<sequence>MTAYFFRFPHTPHLAWLGEGSPRDDKVLSPNEVTGLLAGDVVVEEKLDGANLGLSLAPDGSLRAQNRGQYLTEPHAGQFARLPAWLAQHDKALRSALTPNLILFGEWCAARHSLDYVTLPDWFLLFDVYDRIADRFWSSSRRNALASGAGLVTVPQLLHGKATVQTLKQLVTDTASRYRTGALEGVVIRRESVDWCEARAKLVRPDFTQAIDTHWRKRALEWNRIANSSRILE</sequence>
<keyword evidence="3" id="KW-1185">Reference proteome</keyword>
<evidence type="ECO:0000313" key="3">
    <source>
        <dbReference type="Proteomes" id="UP001304847"/>
    </source>
</evidence>
<keyword evidence="2" id="KW-0436">Ligase</keyword>
<evidence type="ECO:0000313" key="2">
    <source>
        <dbReference type="EMBL" id="MEA9438225.1"/>
    </source>
</evidence>
<dbReference type="EMBL" id="JAYGOJ010000180">
    <property type="protein sequence ID" value="MEA9438225.1"/>
    <property type="molecule type" value="Genomic_DNA"/>
</dbReference>
<reference evidence="2 3" key="1">
    <citation type="submission" date="2023-12" db="EMBL/GenBank/DDBJ databases">
        <title>Characterization of antibiotic resistance in Aeromonas spp. in hospital effluent.</title>
        <authorList>
            <person name="Negoseki B.R.S."/>
            <person name="Krul D."/>
            <person name="Siqueira A.C."/>
            <person name="Almeida M."/>
            <person name="Mesa D."/>
            <person name="Conte D."/>
            <person name="Dalla-Costa L.M."/>
        </authorList>
    </citation>
    <scope>NUCLEOTIDE SEQUENCE [LARGE SCALE GENOMIC DNA]</scope>
    <source>
        <strain evidence="2 3">36v</strain>
    </source>
</reference>
<dbReference type="InterPro" id="IPR021122">
    <property type="entry name" value="RNA_ligase_dom_REL/Rnl2"/>
</dbReference>
<feature type="domain" description="RNA ligase" evidence="1">
    <location>
        <begin position="40"/>
        <end position="202"/>
    </location>
</feature>
<dbReference type="InterPro" id="IPR052732">
    <property type="entry name" value="Cell-binding_unc_protein"/>
</dbReference>
<gene>
    <name evidence="2" type="ORF">VCX44_21065</name>
</gene>
<dbReference type="GO" id="GO:0016874">
    <property type="term" value="F:ligase activity"/>
    <property type="evidence" value="ECO:0007669"/>
    <property type="project" value="UniProtKB-KW"/>
</dbReference>
<accession>A0ABU5WBD0</accession>
<comment type="caution">
    <text evidence="2">The sequence shown here is derived from an EMBL/GenBank/DDBJ whole genome shotgun (WGS) entry which is preliminary data.</text>
</comment>
<dbReference type="SUPFAM" id="SSF56091">
    <property type="entry name" value="DNA ligase/mRNA capping enzyme, catalytic domain"/>
    <property type="match status" value="1"/>
</dbReference>
<protein>
    <submittedName>
        <fullName evidence="2">RNA ligase family protein</fullName>
    </submittedName>
</protein>